<dbReference type="Pfam" id="PF11799">
    <property type="entry name" value="IMS_C"/>
    <property type="match status" value="1"/>
</dbReference>
<evidence type="ECO:0000256" key="7">
    <source>
        <dbReference type="ARBA" id="ARBA00022695"/>
    </source>
</evidence>
<comment type="similarity">
    <text evidence="2 17">Belongs to the DNA polymerase type-Y family.</text>
</comment>
<dbReference type="Proteomes" id="UP001268683">
    <property type="component" value="Chromosome"/>
</dbReference>
<dbReference type="Pfam" id="PF21999">
    <property type="entry name" value="IMS_HHH_1"/>
    <property type="match status" value="1"/>
</dbReference>
<evidence type="ECO:0000256" key="1">
    <source>
        <dbReference type="ARBA" id="ARBA00004496"/>
    </source>
</evidence>
<dbReference type="EMBL" id="CP123872">
    <property type="protein sequence ID" value="WND02471.1"/>
    <property type="molecule type" value="Genomic_DNA"/>
</dbReference>
<dbReference type="EC" id="2.7.7.7" evidence="17"/>
<dbReference type="PROSITE" id="PS50173">
    <property type="entry name" value="UMUC"/>
    <property type="match status" value="1"/>
</dbReference>
<dbReference type="Pfam" id="PF00817">
    <property type="entry name" value="IMS"/>
    <property type="match status" value="1"/>
</dbReference>
<evidence type="ECO:0000256" key="3">
    <source>
        <dbReference type="ARBA" id="ARBA00011245"/>
    </source>
</evidence>
<feature type="site" description="Substrate discrimination" evidence="17">
    <location>
        <position position="56"/>
    </location>
</feature>
<dbReference type="InterPro" id="IPR001126">
    <property type="entry name" value="UmuC"/>
</dbReference>
<dbReference type="AlphaFoldDB" id="A0AA52EI47"/>
<dbReference type="InterPro" id="IPR043502">
    <property type="entry name" value="DNA/RNA_pol_sf"/>
</dbReference>
<dbReference type="InterPro" id="IPR050116">
    <property type="entry name" value="DNA_polymerase-Y"/>
</dbReference>
<keyword evidence="20" id="KW-1185">Reference proteome</keyword>
<dbReference type="InterPro" id="IPR017961">
    <property type="entry name" value="DNA_pol_Y-fam_little_finger"/>
</dbReference>
<comment type="cofactor">
    <cofactor evidence="17">
        <name>Mg(2+)</name>
        <dbReference type="ChEBI" id="CHEBI:18420"/>
    </cofactor>
    <text evidence="17">Binds 2 magnesium ions per subunit.</text>
</comment>
<comment type="subcellular location">
    <subcellularLocation>
        <location evidence="1 17">Cytoplasm</location>
    </subcellularLocation>
</comment>
<dbReference type="RefSeq" id="WP_310798306.1">
    <property type="nucleotide sequence ID" value="NZ_CP123872.1"/>
</dbReference>
<dbReference type="InterPro" id="IPR043128">
    <property type="entry name" value="Rev_trsase/Diguanyl_cyclase"/>
</dbReference>
<dbReference type="Gene3D" id="3.30.70.270">
    <property type="match status" value="1"/>
</dbReference>
<dbReference type="Gene3D" id="1.10.150.20">
    <property type="entry name" value="5' to 3' exonuclease, C-terminal subdomain"/>
    <property type="match status" value="1"/>
</dbReference>
<keyword evidence="7 17" id="KW-0548">Nucleotidyltransferase</keyword>
<dbReference type="GO" id="GO:0005829">
    <property type="term" value="C:cytosol"/>
    <property type="evidence" value="ECO:0007669"/>
    <property type="project" value="TreeGrafter"/>
</dbReference>
<keyword evidence="9 17" id="KW-0479">Metal-binding</keyword>
<gene>
    <name evidence="17" type="primary">dinB</name>
    <name evidence="19" type="ORF">QGN29_13035</name>
</gene>
<feature type="active site" evidence="17">
    <location>
        <position position="145"/>
    </location>
</feature>
<dbReference type="Gene3D" id="3.40.1170.60">
    <property type="match status" value="1"/>
</dbReference>
<feature type="binding site" evidence="17">
    <location>
        <position position="144"/>
    </location>
    <ligand>
        <name>Mg(2+)</name>
        <dbReference type="ChEBI" id="CHEBI:18420"/>
    </ligand>
</feature>
<dbReference type="Gene3D" id="3.30.1490.100">
    <property type="entry name" value="DNA polymerase, Y-family, little finger domain"/>
    <property type="match status" value="1"/>
</dbReference>
<evidence type="ECO:0000256" key="5">
    <source>
        <dbReference type="ARBA" id="ARBA00022490"/>
    </source>
</evidence>
<evidence type="ECO:0000256" key="2">
    <source>
        <dbReference type="ARBA" id="ARBA00010945"/>
    </source>
</evidence>
<keyword evidence="4 17" id="KW-0515">Mutator protein</keyword>
<keyword evidence="14 17" id="KW-0234">DNA repair</keyword>
<dbReference type="GO" id="GO:0000287">
    <property type="term" value="F:magnesium ion binding"/>
    <property type="evidence" value="ECO:0007669"/>
    <property type="project" value="UniProtKB-UniRule"/>
</dbReference>
<name>A0AA52EI47_9PROT</name>
<feature type="binding site" evidence="17">
    <location>
        <position position="51"/>
    </location>
    <ligand>
        <name>Mg(2+)</name>
        <dbReference type="ChEBI" id="CHEBI:18420"/>
    </ligand>
</feature>
<comment type="function">
    <text evidence="15 17">Poorly processive, error-prone DNA polymerase involved in untargeted mutagenesis. Copies undamaged DNA at stalled replication forks, which arise in vivo from mismatched or misaligned primer ends. These misaligned primers can be extended by PolIV. Exhibits no 3'-5' exonuclease (proofreading) activity. May be involved in translesional synthesis, in conjunction with the beta clamp from PolIII.</text>
</comment>
<dbReference type="SUPFAM" id="SSF56672">
    <property type="entry name" value="DNA/RNA polymerases"/>
    <property type="match status" value="1"/>
</dbReference>
<keyword evidence="6 17" id="KW-0808">Transferase</keyword>
<dbReference type="SUPFAM" id="SSF100879">
    <property type="entry name" value="Lesion bypass DNA polymerase (Y-family), little finger domain"/>
    <property type="match status" value="1"/>
</dbReference>
<dbReference type="FunFam" id="3.40.1170.60:FF:000001">
    <property type="entry name" value="DNA polymerase IV"/>
    <property type="match status" value="1"/>
</dbReference>
<comment type="catalytic activity">
    <reaction evidence="16 17">
        <text>DNA(n) + a 2'-deoxyribonucleoside 5'-triphosphate = DNA(n+1) + diphosphate</text>
        <dbReference type="Rhea" id="RHEA:22508"/>
        <dbReference type="Rhea" id="RHEA-COMP:17339"/>
        <dbReference type="Rhea" id="RHEA-COMP:17340"/>
        <dbReference type="ChEBI" id="CHEBI:33019"/>
        <dbReference type="ChEBI" id="CHEBI:61560"/>
        <dbReference type="ChEBI" id="CHEBI:173112"/>
        <dbReference type="EC" id="2.7.7.7"/>
    </reaction>
</comment>
<keyword evidence="8 17" id="KW-0235">DNA replication</keyword>
<evidence type="ECO:0000256" key="16">
    <source>
        <dbReference type="ARBA" id="ARBA00049244"/>
    </source>
</evidence>
<evidence type="ECO:0000256" key="17">
    <source>
        <dbReference type="HAMAP-Rule" id="MF_01113"/>
    </source>
</evidence>
<dbReference type="NCBIfam" id="NF002751">
    <property type="entry name" value="PRK02794.1"/>
    <property type="match status" value="1"/>
</dbReference>
<dbReference type="GO" id="GO:0009432">
    <property type="term" value="P:SOS response"/>
    <property type="evidence" value="ECO:0007669"/>
    <property type="project" value="TreeGrafter"/>
</dbReference>
<dbReference type="InterPro" id="IPR022880">
    <property type="entry name" value="DNApol_IV"/>
</dbReference>
<evidence type="ECO:0000256" key="13">
    <source>
        <dbReference type="ARBA" id="ARBA00023125"/>
    </source>
</evidence>
<evidence type="ECO:0000256" key="12">
    <source>
        <dbReference type="ARBA" id="ARBA00022932"/>
    </source>
</evidence>
<dbReference type="InterPro" id="IPR053848">
    <property type="entry name" value="IMS_HHH_1"/>
</dbReference>
<feature type="domain" description="UmuC" evidence="18">
    <location>
        <begin position="47"/>
        <end position="228"/>
    </location>
</feature>
<dbReference type="CDD" id="cd03586">
    <property type="entry name" value="PolY_Pol_IV_kappa"/>
    <property type="match status" value="1"/>
</dbReference>
<evidence type="ECO:0000256" key="6">
    <source>
        <dbReference type="ARBA" id="ARBA00022679"/>
    </source>
</evidence>
<evidence type="ECO:0000259" key="18">
    <source>
        <dbReference type="PROSITE" id="PS50173"/>
    </source>
</evidence>
<evidence type="ECO:0000256" key="11">
    <source>
        <dbReference type="ARBA" id="ARBA00022842"/>
    </source>
</evidence>
<sequence>MTPSPSTLPNSTLCRDCFTLFSAQSERCTECSSRRTISHPELQELSIAHVDCDAFFAAVEKRDNPDLKDKPVIIGGGDRGVVSTACYIARMNGVRSAMPMFKARKLCPDAVIIHGNMHKYKEASLQITRLFNELTPSVEPLSIDEAFLDLTGTSLVHQGDSGSIVLAKLAKKIEQQVGISISIGLSYNKFLAKVASDMDKPRGFTIIGHSDAKQRLAELPINRIPGIGKVTENSLEKKGLTMISQLQTMSERDLAGKFGETGLRLYRLSRGIDNRIVKKERKTKSVSGETTFRKDIWEYTELETLLWKQCERVSKDLKKKNLAATTVTLKLKTSHHKTLSRSHTLDGATQMATILFEKSRHMLKPLCDGTYYRLIGVGGSNLTSADFADQPDLIEPKRNKLTDAEKAIDQLRDRFGDKMISKGRSFK</sequence>
<dbReference type="GO" id="GO:0003684">
    <property type="term" value="F:damaged DNA binding"/>
    <property type="evidence" value="ECO:0007669"/>
    <property type="project" value="InterPro"/>
</dbReference>
<protein>
    <recommendedName>
        <fullName evidence="17">DNA polymerase IV</fullName>
        <shortName evidence="17">Pol IV</shortName>
        <ecNumber evidence="17">2.7.7.7</ecNumber>
    </recommendedName>
</protein>
<evidence type="ECO:0000256" key="4">
    <source>
        <dbReference type="ARBA" id="ARBA00022457"/>
    </source>
</evidence>
<proteinExistence type="inferred from homology"/>
<dbReference type="GO" id="GO:0006281">
    <property type="term" value="P:DNA repair"/>
    <property type="evidence" value="ECO:0007669"/>
    <property type="project" value="UniProtKB-UniRule"/>
</dbReference>
<keyword evidence="11 17" id="KW-0460">Magnesium</keyword>
<evidence type="ECO:0000256" key="15">
    <source>
        <dbReference type="ARBA" id="ARBA00025589"/>
    </source>
</evidence>
<dbReference type="GO" id="GO:0042276">
    <property type="term" value="P:error-prone translesion synthesis"/>
    <property type="evidence" value="ECO:0007669"/>
    <property type="project" value="TreeGrafter"/>
</dbReference>
<keyword evidence="12 17" id="KW-0239">DNA-directed DNA polymerase</keyword>
<dbReference type="GO" id="GO:0003887">
    <property type="term" value="F:DNA-directed DNA polymerase activity"/>
    <property type="evidence" value="ECO:0007669"/>
    <property type="project" value="UniProtKB-UniRule"/>
</dbReference>
<dbReference type="NCBIfam" id="NF002677">
    <property type="entry name" value="PRK02406.1"/>
    <property type="match status" value="1"/>
</dbReference>
<accession>A0AA52EI47</accession>
<dbReference type="PANTHER" id="PTHR11076">
    <property type="entry name" value="DNA REPAIR POLYMERASE UMUC / TRANSFERASE FAMILY MEMBER"/>
    <property type="match status" value="1"/>
</dbReference>
<reference evidence="19" key="1">
    <citation type="submission" date="2023-04" db="EMBL/GenBank/DDBJ databases">
        <title>Complete genome sequence of Temperatibacter marinus.</title>
        <authorList>
            <person name="Rong J.-C."/>
            <person name="Yi M.-L."/>
            <person name="Zhao Q."/>
        </authorList>
    </citation>
    <scope>NUCLEOTIDE SEQUENCE</scope>
    <source>
        <strain evidence="19">NBRC 110045</strain>
    </source>
</reference>
<evidence type="ECO:0000256" key="8">
    <source>
        <dbReference type="ARBA" id="ARBA00022705"/>
    </source>
</evidence>
<keyword evidence="13 17" id="KW-0238">DNA-binding</keyword>
<dbReference type="InterPro" id="IPR036775">
    <property type="entry name" value="DNA_pol_Y-fam_lit_finger_sf"/>
</dbReference>
<dbReference type="HAMAP" id="MF_01113">
    <property type="entry name" value="DNApol_IV"/>
    <property type="match status" value="1"/>
</dbReference>
<keyword evidence="5 17" id="KW-0963">Cytoplasm</keyword>
<comment type="subunit">
    <text evidence="3 17">Monomer.</text>
</comment>
<dbReference type="GO" id="GO:0006261">
    <property type="term" value="P:DNA-templated DNA replication"/>
    <property type="evidence" value="ECO:0007669"/>
    <property type="project" value="UniProtKB-UniRule"/>
</dbReference>
<evidence type="ECO:0000313" key="19">
    <source>
        <dbReference type="EMBL" id="WND02471.1"/>
    </source>
</evidence>
<dbReference type="PANTHER" id="PTHR11076:SF33">
    <property type="entry name" value="DNA POLYMERASE KAPPA"/>
    <property type="match status" value="1"/>
</dbReference>
<evidence type="ECO:0000256" key="10">
    <source>
        <dbReference type="ARBA" id="ARBA00022763"/>
    </source>
</evidence>
<dbReference type="FunFam" id="3.30.1490.100:FF:000004">
    <property type="entry name" value="DNA polymerase IV"/>
    <property type="match status" value="1"/>
</dbReference>
<evidence type="ECO:0000256" key="14">
    <source>
        <dbReference type="ARBA" id="ARBA00023204"/>
    </source>
</evidence>
<organism evidence="19 20">
    <name type="scientific">Temperatibacter marinus</name>
    <dbReference type="NCBI Taxonomy" id="1456591"/>
    <lineage>
        <taxon>Bacteria</taxon>
        <taxon>Pseudomonadati</taxon>
        <taxon>Pseudomonadota</taxon>
        <taxon>Alphaproteobacteria</taxon>
        <taxon>Kordiimonadales</taxon>
        <taxon>Temperatibacteraceae</taxon>
        <taxon>Temperatibacter</taxon>
    </lineage>
</organism>
<evidence type="ECO:0000256" key="9">
    <source>
        <dbReference type="ARBA" id="ARBA00022723"/>
    </source>
</evidence>
<evidence type="ECO:0000313" key="20">
    <source>
        <dbReference type="Proteomes" id="UP001268683"/>
    </source>
</evidence>
<keyword evidence="10 17" id="KW-0227">DNA damage</keyword>
<dbReference type="KEGG" id="tmk:QGN29_13035"/>